<proteinExistence type="predicted"/>
<accession>A0AA38T7E8</accession>
<evidence type="ECO:0000259" key="2">
    <source>
        <dbReference type="Pfam" id="PF13966"/>
    </source>
</evidence>
<reference evidence="4" key="1">
    <citation type="submission" date="2023-03" db="EMBL/GenBank/DDBJ databases">
        <title>Chromosome-scale reference genome and RAD-based genetic map of yellow starthistle (Centaurea solstitialis) reveal putative structural variation and QTLs associated with invader traits.</title>
        <authorList>
            <person name="Reatini B."/>
            <person name="Cang F.A."/>
            <person name="Jiang Q."/>
            <person name="Mckibben M.T.W."/>
            <person name="Barker M.S."/>
            <person name="Rieseberg L.H."/>
            <person name="Dlugosch K.M."/>
        </authorList>
    </citation>
    <scope>NUCLEOTIDE SEQUENCE</scope>
    <source>
        <strain evidence="4">CAN-66</strain>
        <tissue evidence="4">Leaf</tissue>
    </source>
</reference>
<dbReference type="PANTHER" id="PTHR31286:SF99">
    <property type="entry name" value="DUF4283 DOMAIN-CONTAINING PROTEIN"/>
    <property type="match status" value="1"/>
</dbReference>
<feature type="compositionally biased region" description="Acidic residues" evidence="1">
    <location>
        <begin position="940"/>
        <end position="955"/>
    </location>
</feature>
<feature type="compositionally biased region" description="Low complexity" evidence="1">
    <location>
        <begin position="296"/>
        <end position="311"/>
    </location>
</feature>
<feature type="domain" description="DUF4283" evidence="3">
    <location>
        <begin position="641"/>
        <end position="708"/>
    </location>
</feature>
<protein>
    <recommendedName>
        <fullName evidence="6">Reverse transcriptase zinc-binding domain-containing protein</fullName>
    </recommendedName>
</protein>
<evidence type="ECO:0000259" key="3">
    <source>
        <dbReference type="Pfam" id="PF14111"/>
    </source>
</evidence>
<feature type="domain" description="Reverse transcriptase zinc-binding" evidence="2">
    <location>
        <begin position="105"/>
        <end position="190"/>
    </location>
</feature>
<dbReference type="InterPro" id="IPR026960">
    <property type="entry name" value="RVT-Znf"/>
</dbReference>
<feature type="region of interest" description="Disordered" evidence="1">
    <location>
        <begin position="270"/>
        <end position="325"/>
    </location>
</feature>
<gene>
    <name evidence="4" type="ORF">OSB04_025400</name>
</gene>
<feature type="region of interest" description="Disordered" evidence="1">
    <location>
        <begin position="830"/>
        <end position="859"/>
    </location>
</feature>
<dbReference type="InterPro" id="IPR025558">
    <property type="entry name" value="DUF4283"/>
</dbReference>
<evidence type="ECO:0000256" key="1">
    <source>
        <dbReference type="SAM" id="MobiDB-lite"/>
    </source>
</evidence>
<dbReference type="Pfam" id="PF14111">
    <property type="entry name" value="DUF4283"/>
    <property type="match status" value="1"/>
</dbReference>
<dbReference type="PANTHER" id="PTHR31286">
    <property type="entry name" value="GLYCINE-RICH CELL WALL STRUCTURAL PROTEIN 1.8-LIKE"/>
    <property type="match status" value="1"/>
</dbReference>
<comment type="caution">
    <text evidence="4">The sequence shown here is derived from an EMBL/GenBank/DDBJ whole genome shotgun (WGS) entry which is preliminary data.</text>
</comment>
<feature type="compositionally biased region" description="Basic residues" evidence="1">
    <location>
        <begin position="283"/>
        <end position="292"/>
    </location>
</feature>
<dbReference type="Proteomes" id="UP001172457">
    <property type="component" value="Chromosome 6"/>
</dbReference>
<keyword evidence="5" id="KW-1185">Reference proteome</keyword>
<sequence length="1063" mass="118150">MMSIRGKVRRFISVRIGDGSLTNAWFDKWMNCGPLSEILPYRVFHALSFTTTSTVRQLLEMFNGVWPTAWVDRCPVLSSVMLPCISDNQTHRVCWDVDVNLELDFSVKRAYRSFDGVHDTVSWAKKVWFKGHIPKHSFCLWLASLNRLPTQERLSIWKDEPPDLRCSLCGICMDSLSHLFFECTFANQVWLKPKDSISWNLAPNDWDGIIVGLSDPGLPPSSLIQKLGLAATVYFVWIEQNKRLFTNEKTPAIQLAKDIIDRAQSWAAWKRRKTRVPPDKPLTRNRVRKQKNQKQSASPAPVPAAAVAASSIADHDGGRKSVDSTPCVSDVGKSTVATAGFLQFAPLPHAAVSPAFTAAAVSSAPLAVMMSSSGVIDGGRGISMQAEVSPVYDLNQQPAISFSSPSTPEATMAVEVSSKWLRGWNPDLKKVASSNPSDDVFRWWLNKPSTVVGFTSVVPAGGDVQQQPSTPFGGPPVVLGGDDPNTRKFSFPPKDDSTVQSKADIGSEVEGATVVEASKPLGLSMEAKANDDHALLGSLKNPNLHANMHASSTRMDSHGVDARVEEPKPNAGSFVDGNDTVHLHVDENERVDHKPISFAELLKKSSNLLRGKGKLTYYPPVVSELGTRRAVIPDDLILKQASEWALTLAGYFLGKRPAFPFVQYHARRMWKKYGLTDVILNDQGFLFFKFNSEQGMNFVFENGPWLFNADYDFPSEIDAIILGTLRKFKVEFPWKPKRCKHCKVFGHDFDGCQLRPKETTELQQDKPTSVTYVGESSKTKEDGFRFPKRRNKVKVKPKMEPIKVGASKPKVAFATGIKFNERYVPKTTQPSIDPLAKGKSKIGVDVPSSEAPRTATDNIPEPIKVSNQFAVLEEDEKWLLDKKIIDMYVENRGVGLGPTIVNSWNRRKLDYFIGQWDRVYGKEPDGTLRGFTLPDRIDVPDDDGDPSSDESDGEDLVDVYVEKKKNRHGGRFGFARFLGISDPYGFEGKLNNTWVGGQRLSANVARYERDSQKRSNLPFCNGPTFTPSSSLETSSKSFAKAVAGKKSSKEIPLKLTPFPDLWN</sequence>
<evidence type="ECO:0000313" key="4">
    <source>
        <dbReference type="EMBL" id="KAJ9545693.1"/>
    </source>
</evidence>
<feature type="region of interest" description="Disordered" evidence="1">
    <location>
        <begin position="930"/>
        <end position="955"/>
    </location>
</feature>
<dbReference type="InterPro" id="IPR040256">
    <property type="entry name" value="At4g02000-like"/>
</dbReference>
<dbReference type="AlphaFoldDB" id="A0AA38T7E8"/>
<dbReference type="Pfam" id="PF13966">
    <property type="entry name" value="zf-RVT"/>
    <property type="match status" value="1"/>
</dbReference>
<evidence type="ECO:0008006" key="6">
    <source>
        <dbReference type="Google" id="ProtNLM"/>
    </source>
</evidence>
<evidence type="ECO:0000313" key="5">
    <source>
        <dbReference type="Proteomes" id="UP001172457"/>
    </source>
</evidence>
<dbReference type="EMBL" id="JARYMX010000006">
    <property type="protein sequence ID" value="KAJ9545693.1"/>
    <property type="molecule type" value="Genomic_DNA"/>
</dbReference>
<feature type="compositionally biased region" description="Basic and acidic residues" evidence="1">
    <location>
        <begin position="313"/>
        <end position="322"/>
    </location>
</feature>
<name>A0AA38T7E8_9ASTR</name>
<organism evidence="4 5">
    <name type="scientific">Centaurea solstitialis</name>
    <name type="common">yellow star-thistle</name>
    <dbReference type="NCBI Taxonomy" id="347529"/>
    <lineage>
        <taxon>Eukaryota</taxon>
        <taxon>Viridiplantae</taxon>
        <taxon>Streptophyta</taxon>
        <taxon>Embryophyta</taxon>
        <taxon>Tracheophyta</taxon>
        <taxon>Spermatophyta</taxon>
        <taxon>Magnoliopsida</taxon>
        <taxon>eudicotyledons</taxon>
        <taxon>Gunneridae</taxon>
        <taxon>Pentapetalae</taxon>
        <taxon>asterids</taxon>
        <taxon>campanulids</taxon>
        <taxon>Asterales</taxon>
        <taxon>Asteraceae</taxon>
        <taxon>Carduoideae</taxon>
        <taxon>Cardueae</taxon>
        <taxon>Centaureinae</taxon>
        <taxon>Centaurea</taxon>
    </lineage>
</organism>